<dbReference type="RefSeq" id="WP_317045420.1">
    <property type="nucleotide sequence ID" value="NZ_MSSV01000005.1"/>
</dbReference>
<protein>
    <submittedName>
        <fullName evidence="1">Uncharacterized protein</fullName>
    </submittedName>
</protein>
<gene>
    <name evidence="1" type="ORF">LV84_01560</name>
</gene>
<sequence length="62" mass="7114">MNLIEEFNEYRSHINDNILADDNTVIKRIFKLITKAHPEKSVDIKSEEMIGFACSIEDAMTA</sequence>
<dbReference type="AlphaFoldDB" id="A0A2W7RD54"/>
<dbReference type="InterPro" id="IPR029032">
    <property type="entry name" value="AhpD-like"/>
</dbReference>
<comment type="caution">
    <text evidence="1">The sequence shown here is derived from an EMBL/GenBank/DDBJ whole genome shotgun (WGS) entry which is preliminary data.</text>
</comment>
<reference evidence="1 2" key="1">
    <citation type="submission" date="2018-06" db="EMBL/GenBank/DDBJ databases">
        <title>Genomic Encyclopedia of Archaeal and Bacterial Type Strains, Phase II (KMG-II): from individual species to whole genera.</title>
        <authorList>
            <person name="Goeker M."/>
        </authorList>
    </citation>
    <scope>NUCLEOTIDE SEQUENCE [LARGE SCALE GENOMIC DNA]</scope>
    <source>
        <strain evidence="1 2">DSM 22686</strain>
    </source>
</reference>
<proteinExistence type="predicted"/>
<dbReference type="Gene3D" id="1.20.1290.10">
    <property type="entry name" value="AhpD-like"/>
    <property type="match status" value="1"/>
</dbReference>
<name>A0A2W7RD54_9BACT</name>
<dbReference type="Proteomes" id="UP000249115">
    <property type="component" value="Unassembled WGS sequence"/>
</dbReference>
<dbReference type="EMBL" id="QKZU01000005">
    <property type="protein sequence ID" value="PZX58354.1"/>
    <property type="molecule type" value="Genomic_DNA"/>
</dbReference>
<evidence type="ECO:0000313" key="2">
    <source>
        <dbReference type="Proteomes" id="UP000249115"/>
    </source>
</evidence>
<organism evidence="1 2">
    <name type="scientific">Algoriphagus ratkowskyi</name>
    <dbReference type="NCBI Taxonomy" id="57028"/>
    <lineage>
        <taxon>Bacteria</taxon>
        <taxon>Pseudomonadati</taxon>
        <taxon>Bacteroidota</taxon>
        <taxon>Cytophagia</taxon>
        <taxon>Cytophagales</taxon>
        <taxon>Cyclobacteriaceae</taxon>
        <taxon>Algoriphagus</taxon>
    </lineage>
</organism>
<accession>A0A2W7RD54</accession>
<evidence type="ECO:0000313" key="1">
    <source>
        <dbReference type="EMBL" id="PZX58354.1"/>
    </source>
</evidence>